<dbReference type="EMBL" id="HQ244438">
    <property type="protein sequence ID" value="AEB33764.1"/>
    <property type="molecule type" value="Genomic_DNA"/>
</dbReference>
<evidence type="ECO:0000256" key="4">
    <source>
        <dbReference type="SAM" id="MobiDB-lite"/>
    </source>
</evidence>
<evidence type="ECO:0000313" key="6">
    <source>
        <dbReference type="EMBL" id="AEB33764.1"/>
    </source>
</evidence>
<proteinExistence type="predicted"/>
<name>F4ZNH4_UNCNE</name>
<reference evidence="6" key="1">
    <citation type="journal article" date="2011" name="Fungal Genet. Biol.">
        <title>Identification and structure of the mating-type locus and development of PCR-based markers for mating type in powdery mildew fungi.</title>
        <authorList>
            <person name="Brewer M.T."/>
            <person name="Cadle-Davidson L."/>
            <person name="Cortesi P."/>
            <person name="Spanu P.D."/>
            <person name="Milgroom M.G."/>
        </authorList>
    </citation>
    <scope>NUCLEOTIDE SEQUENCE</scope>
</reference>
<evidence type="ECO:0000256" key="1">
    <source>
        <dbReference type="ARBA" id="ARBA00023125"/>
    </source>
</evidence>
<feature type="domain" description="HMG box" evidence="5">
    <location>
        <begin position="162"/>
        <end position="230"/>
    </location>
</feature>
<dbReference type="AlphaFoldDB" id="F4ZNH4"/>
<feature type="compositionally biased region" description="Polar residues" evidence="4">
    <location>
        <begin position="144"/>
        <end position="155"/>
    </location>
</feature>
<organism evidence="6">
    <name type="scientific">Uncinula necator</name>
    <name type="common">Grape powdery mildew</name>
    <dbReference type="NCBI Taxonomy" id="52586"/>
    <lineage>
        <taxon>Eukaryota</taxon>
        <taxon>Fungi</taxon>
        <taxon>Dikarya</taxon>
        <taxon>Ascomycota</taxon>
        <taxon>Pezizomycotina</taxon>
        <taxon>Leotiomycetes</taxon>
        <taxon>Erysiphales</taxon>
        <taxon>Erysiphaceae</taxon>
        <taxon>Erysiphe</taxon>
    </lineage>
</organism>
<feature type="DNA-binding region" description="HMG box" evidence="3">
    <location>
        <begin position="162"/>
        <end position="230"/>
    </location>
</feature>
<dbReference type="PANTHER" id="PTHR10270:SF161">
    <property type="entry name" value="SEX-DETERMINING REGION Y PROTEIN"/>
    <property type="match status" value="1"/>
</dbReference>
<evidence type="ECO:0000259" key="5">
    <source>
        <dbReference type="PROSITE" id="PS50118"/>
    </source>
</evidence>
<dbReference type="Gene3D" id="1.10.30.10">
    <property type="entry name" value="High mobility group box domain"/>
    <property type="match status" value="1"/>
</dbReference>
<evidence type="ECO:0000256" key="3">
    <source>
        <dbReference type="PROSITE-ProRule" id="PRU00267"/>
    </source>
</evidence>
<evidence type="ECO:0000256" key="2">
    <source>
        <dbReference type="ARBA" id="ARBA00023163"/>
    </source>
</evidence>
<dbReference type="SUPFAM" id="SSF47095">
    <property type="entry name" value="HMG-box"/>
    <property type="match status" value="1"/>
</dbReference>
<keyword evidence="1 3" id="KW-0238">DNA-binding</keyword>
<keyword evidence="2" id="KW-0804">Transcription</keyword>
<protein>
    <submittedName>
        <fullName evidence="6">HMG domain mating-type protein MAT1-2-1</fullName>
    </submittedName>
</protein>
<dbReference type="CDD" id="cd01389">
    <property type="entry name" value="HMG-box_ROX1-like"/>
    <property type="match status" value="1"/>
</dbReference>
<keyword evidence="3" id="KW-0539">Nucleus</keyword>
<dbReference type="PROSITE" id="PS50118">
    <property type="entry name" value="HMG_BOX_2"/>
    <property type="match status" value="1"/>
</dbReference>
<dbReference type="Pfam" id="PF00505">
    <property type="entry name" value="HMG_box"/>
    <property type="match status" value="1"/>
</dbReference>
<dbReference type="GO" id="GO:0001228">
    <property type="term" value="F:DNA-binding transcription activator activity, RNA polymerase II-specific"/>
    <property type="evidence" value="ECO:0007669"/>
    <property type="project" value="TreeGrafter"/>
</dbReference>
<accession>F4ZNH4</accession>
<dbReference type="InterPro" id="IPR036910">
    <property type="entry name" value="HMG_box_dom_sf"/>
</dbReference>
<dbReference type="GO" id="GO:0005634">
    <property type="term" value="C:nucleus"/>
    <property type="evidence" value="ECO:0007669"/>
    <property type="project" value="UniProtKB-UniRule"/>
</dbReference>
<dbReference type="GO" id="GO:0000978">
    <property type="term" value="F:RNA polymerase II cis-regulatory region sequence-specific DNA binding"/>
    <property type="evidence" value="ECO:0007669"/>
    <property type="project" value="TreeGrafter"/>
</dbReference>
<dbReference type="PANTHER" id="PTHR10270">
    <property type="entry name" value="SOX TRANSCRIPTION FACTOR"/>
    <property type="match status" value="1"/>
</dbReference>
<feature type="region of interest" description="Disordered" evidence="4">
    <location>
        <begin position="144"/>
        <end position="169"/>
    </location>
</feature>
<dbReference type="GO" id="GO:0030154">
    <property type="term" value="P:cell differentiation"/>
    <property type="evidence" value="ECO:0007669"/>
    <property type="project" value="TreeGrafter"/>
</dbReference>
<dbReference type="SMART" id="SM00398">
    <property type="entry name" value="HMG"/>
    <property type="match status" value="1"/>
</dbReference>
<dbReference type="InterPro" id="IPR050140">
    <property type="entry name" value="SRY-related_HMG-box_TF-like"/>
</dbReference>
<sequence>MSNLVYRCNHVVEAMLSSKDYDFSNYPRKIATISQIWATISLQITESNNIVALSLKSFECLSPQDQKYILYNYKYITNKDGMFAADQIVPRVFIGPIEHFRSKRLLYGSECIPTILSDFNDHLPEPPSASTSLNSKQPSFWNQEETHISSSLNNREPSRRNQKRPPNSWILYRKSKHAETVSKNPNLPNCKISTLIARMWARESNEVRERYKALAERAKYQHTVDNPGYRYRPRKSSEVKRRQKKKLVQDTDSILSLELPIGHHCSDNYIFDEKIKKAEEVLSSRISKPPFLPESRPENLGIYSSRGLNFFHLASAIPVNSSEIDFQQYFEEV</sequence>
<dbReference type="InterPro" id="IPR009071">
    <property type="entry name" value="HMG_box_dom"/>
</dbReference>